<dbReference type="STRING" id="4072.A0A2G2YSR1"/>
<feature type="transmembrane region" description="Helical" evidence="9">
    <location>
        <begin position="175"/>
        <end position="193"/>
    </location>
</feature>
<reference evidence="10 11" key="1">
    <citation type="journal article" date="2014" name="Nat. Genet.">
        <title>Genome sequence of the hot pepper provides insights into the evolution of pungency in Capsicum species.</title>
        <authorList>
            <person name="Kim S."/>
            <person name="Park M."/>
            <person name="Yeom S.I."/>
            <person name="Kim Y.M."/>
            <person name="Lee J.M."/>
            <person name="Lee H.A."/>
            <person name="Seo E."/>
            <person name="Choi J."/>
            <person name="Cheong K."/>
            <person name="Kim K.T."/>
            <person name="Jung K."/>
            <person name="Lee G.W."/>
            <person name="Oh S.K."/>
            <person name="Bae C."/>
            <person name="Kim S.B."/>
            <person name="Lee H.Y."/>
            <person name="Kim S.Y."/>
            <person name="Kim M.S."/>
            <person name="Kang B.C."/>
            <person name="Jo Y.D."/>
            <person name="Yang H.B."/>
            <person name="Jeong H.J."/>
            <person name="Kang W.H."/>
            <person name="Kwon J.K."/>
            <person name="Shin C."/>
            <person name="Lim J.Y."/>
            <person name="Park J.H."/>
            <person name="Huh J.H."/>
            <person name="Kim J.S."/>
            <person name="Kim B.D."/>
            <person name="Cohen O."/>
            <person name="Paran I."/>
            <person name="Suh M.C."/>
            <person name="Lee S.B."/>
            <person name="Kim Y.K."/>
            <person name="Shin Y."/>
            <person name="Noh S.J."/>
            <person name="Park J."/>
            <person name="Seo Y.S."/>
            <person name="Kwon S.Y."/>
            <person name="Kim H.A."/>
            <person name="Park J.M."/>
            <person name="Kim H.J."/>
            <person name="Choi S.B."/>
            <person name="Bosland P.W."/>
            <person name="Reeves G."/>
            <person name="Jo S.H."/>
            <person name="Lee B.W."/>
            <person name="Cho H.T."/>
            <person name="Choi H.S."/>
            <person name="Lee M.S."/>
            <person name="Yu Y."/>
            <person name="Do Choi Y."/>
            <person name="Park B.S."/>
            <person name="van Deynze A."/>
            <person name="Ashrafi H."/>
            <person name="Hill T."/>
            <person name="Kim W.T."/>
            <person name="Pai H.S."/>
            <person name="Ahn H.K."/>
            <person name="Yeam I."/>
            <person name="Giovannoni J.J."/>
            <person name="Rose J.K."/>
            <person name="Sorensen I."/>
            <person name="Lee S.J."/>
            <person name="Kim R.W."/>
            <person name="Choi I.Y."/>
            <person name="Choi B.S."/>
            <person name="Lim J.S."/>
            <person name="Lee Y.H."/>
            <person name="Choi D."/>
        </authorList>
    </citation>
    <scope>NUCLEOTIDE SEQUENCE [LARGE SCALE GENOMIC DNA]</scope>
    <source>
        <strain evidence="11">cv. CM334</strain>
    </source>
</reference>
<dbReference type="Pfam" id="PF11744">
    <property type="entry name" value="ALMT"/>
    <property type="match status" value="1"/>
</dbReference>
<keyword evidence="7 9" id="KW-0472">Membrane</keyword>
<evidence type="ECO:0000313" key="10">
    <source>
        <dbReference type="EMBL" id="PHT72695.1"/>
    </source>
</evidence>
<evidence type="ECO:0000256" key="6">
    <source>
        <dbReference type="ARBA" id="ARBA00023065"/>
    </source>
</evidence>
<dbReference type="PANTHER" id="PTHR31086">
    <property type="entry name" value="ALUMINUM-ACTIVATED MALATE TRANSPORTER 10"/>
    <property type="match status" value="1"/>
</dbReference>
<evidence type="ECO:0000256" key="1">
    <source>
        <dbReference type="ARBA" id="ARBA00004141"/>
    </source>
</evidence>
<accession>A0A2G2YSR1</accession>
<feature type="transmembrane region" description="Helical" evidence="9">
    <location>
        <begin position="205"/>
        <end position="225"/>
    </location>
</feature>
<dbReference type="GO" id="GO:0015743">
    <property type="term" value="P:malate transport"/>
    <property type="evidence" value="ECO:0007669"/>
    <property type="project" value="InterPro"/>
</dbReference>
<comment type="caution">
    <text evidence="10">The sequence shown here is derived from an EMBL/GenBank/DDBJ whole genome shotgun (WGS) entry which is preliminary data.</text>
</comment>
<reference evidence="10 11" key="2">
    <citation type="journal article" date="2017" name="Genome Biol.">
        <title>New reference genome sequences of hot pepper reveal the massive evolution of plant disease-resistance genes by retroduplication.</title>
        <authorList>
            <person name="Kim S."/>
            <person name="Park J."/>
            <person name="Yeom S.I."/>
            <person name="Kim Y.M."/>
            <person name="Seo E."/>
            <person name="Kim K.T."/>
            <person name="Kim M.S."/>
            <person name="Lee J.M."/>
            <person name="Cheong K."/>
            <person name="Shin H.S."/>
            <person name="Kim S.B."/>
            <person name="Han K."/>
            <person name="Lee J."/>
            <person name="Park M."/>
            <person name="Lee H.A."/>
            <person name="Lee H.Y."/>
            <person name="Lee Y."/>
            <person name="Oh S."/>
            <person name="Lee J.H."/>
            <person name="Choi E."/>
            <person name="Choi E."/>
            <person name="Lee S.E."/>
            <person name="Jeon J."/>
            <person name="Kim H."/>
            <person name="Choi G."/>
            <person name="Song H."/>
            <person name="Lee J."/>
            <person name="Lee S.C."/>
            <person name="Kwon J.K."/>
            <person name="Lee H.Y."/>
            <person name="Koo N."/>
            <person name="Hong Y."/>
            <person name="Kim R.W."/>
            <person name="Kang W.H."/>
            <person name="Huh J.H."/>
            <person name="Kang B.C."/>
            <person name="Yang T.J."/>
            <person name="Lee Y.H."/>
            <person name="Bennetzen J.L."/>
            <person name="Choi D."/>
        </authorList>
    </citation>
    <scope>NUCLEOTIDE SEQUENCE [LARGE SCALE GENOMIC DNA]</scope>
    <source>
        <strain evidence="11">cv. CM334</strain>
    </source>
</reference>
<keyword evidence="3" id="KW-0813">Transport</keyword>
<evidence type="ECO:0000256" key="4">
    <source>
        <dbReference type="ARBA" id="ARBA00022692"/>
    </source>
</evidence>
<feature type="transmembrane region" description="Helical" evidence="9">
    <location>
        <begin position="94"/>
        <end position="113"/>
    </location>
</feature>
<feature type="transmembrane region" description="Helical" evidence="9">
    <location>
        <begin position="63"/>
        <end position="82"/>
    </location>
</feature>
<dbReference type="GO" id="GO:0034220">
    <property type="term" value="P:monoatomic ion transmembrane transport"/>
    <property type="evidence" value="ECO:0007669"/>
    <property type="project" value="UniProtKB-KW"/>
</dbReference>
<dbReference type="Proteomes" id="UP000222542">
    <property type="component" value="Unassembled WGS sequence"/>
</dbReference>
<sequence>MFHNIWKKHQKSEGMSSNVVPVPNGENITISQHDQNMQKLKVSFINIVSSLKERIGKLDMKKVIHSVKVGIALVLVSLLYLLDPLFQKVGQNAMWAIMTVVVVFEFFAAGATLSKGINRAIGTILGGGLGCLAAILADKSGEIGGALVVGISVIIIGVGATYTRSIPSVKKRYDYGVMIFILTFSLVVVSGVRADKIMKLAGERLSNIGMGFAVCIFTSFIYPIWAGDELHSSTATKFDKLATSIQGCLDEYFEIANDKEKQPAMDMSGCKSVLHSKSSDESLANFAKWEPWHGKFGFSYSWEKYLIIGEVLRELAAMVLSFKACIQSVRQQPSPTERESIREPCEKIGLSLATILKELGESIRDMKIYRAKILVTQCIRRELISLLVNSENNSTDETTLGLSSFIFQILEMVDKVELLAKKVEELGEIAHFQNKKLDV</sequence>
<dbReference type="Gramene" id="PHT72695">
    <property type="protein sequence ID" value="PHT72695"/>
    <property type="gene ID" value="T459_23480"/>
</dbReference>
<dbReference type="EMBL" id="AYRZ02000009">
    <property type="protein sequence ID" value="PHT72695.1"/>
    <property type="molecule type" value="Genomic_DNA"/>
</dbReference>
<evidence type="ECO:0000256" key="2">
    <source>
        <dbReference type="ARBA" id="ARBA00007079"/>
    </source>
</evidence>
<organism evidence="10 11">
    <name type="scientific">Capsicum annuum</name>
    <name type="common">Capsicum pepper</name>
    <dbReference type="NCBI Taxonomy" id="4072"/>
    <lineage>
        <taxon>Eukaryota</taxon>
        <taxon>Viridiplantae</taxon>
        <taxon>Streptophyta</taxon>
        <taxon>Embryophyta</taxon>
        <taxon>Tracheophyta</taxon>
        <taxon>Spermatophyta</taxon>
        <taxon>Magnoliopsida</taxon>
        <taxon>eudicotyledons</taxon>
        <taxon>Gunneridae</taxon>
        <taxon>Pentapetalae</taxon>
        <taxon>asterids</taxon>
        <taxon>lamiids</taxon>
        <taxon>Solanales</taxon>
        <taxon>Solanaceae</taxon>
        <taxon>Solanoideae</taxon>
        <taxon>Capsiceae</taxon>
        <taxon>Capsicum</taxon>
    </lineage>
</organism>
<evidence type="ECO:0000256" key="8">
    <source>
        <dbReference type="ARBA" id="ARBA00023303"/>
    </source>
</evidence>
<protein>
    <recommendedName>
        <fullName evidence="12">Aluminum-activated malate transporter 13-like</fullName>
    </recommendedName>
</protein>
<evidence type="ECO:0000256" key="3">
    <source>
        <dbReference type="ARBA" id="ARBA00022448"/>
    </source>
</evidence>
<feature type="transmembrane region" description="Helical" evidence="9">
    <location>
        <begin position="143"/>
        <end position="163"/>
    </location>
</feature>
<proteinExistence type="inferred from homology"/>
<dbReference type="OMA" id="VFPTWAS"/>
<dbReference type="AlphaFoldDB" id="A0A2G2YSR1"/>
<comment type="similarity">
    <text evidence="2">Belongs to the aromatic acid exporter (TC 2.A.85) family.</text>
</comment>
<dbReference type="GO" id="GO:0009705">
    <property type="term" value="C:plant-type vacuole membrane"/>
    <property type="evidence" value="ECO:0000318"/>
    <property type="project" value="GO_Central"/>
</dbReference>
<keyword evidence="5 9" id="KW-1133">Transmembrane helix</keyword>
<comment type="subcellular location">
    <subcellularLocation>
        <location evidence="1">Membrane</location>
        <topology evidence="1">Multi-pass membrane protein</topology>
    </subcellularLocation>
</comment>
<gene>
    <name evidence="10" type="ORF">T459_23480</name>
</gene>
<keyword evidence="11" id="KW-1185">Reference proteome</keyword>
<evidence type="ECO:0008006" key="12">
    <source>
        <dbReference type="Google" id="ProtNLM"/>
    </source>
</evidence>
<keyword evidence="8" id="KW-0407">Ion channel</keyword>
<evidence type="ECO:0000256" key="9">
    <source>
        <dbReference type="SAM" id="Phobius"/>
    </source>
</evidence>
<evidence type="ECO:0000256" key="7">
    <source>
        <dbReference type="ARBA" id="ARBA00023136"/>
    </source>
</evidence>
<keyword evidence="4 9" id="KW-0812">Transmembrane</keyword>
<dbReference type="InterPro" id="IPR020966">
    <property type="entry name" value="ALMT"/>
</dbReference>
<evidence type="ECO:0000256" key="5">
    <source>
        <dbReference type="ARBA" id="ARBA00022989"/>
    </source>
</evidence>
<keyword evidence="6" id="KW-0406">Ion transport</keyword>
<name>A0A2G2YSR1_CAPAN</name>
<evidence type="ECO:0000313" key="11">
    <source>
        <dbReference type="Proteomes" id="UP000222542"/>
    </source>
</evidence>